<dbReference type="Pfam" id="PF00481">
    <property type="entry name" value="PP2C"/>
    <property type="match status" value="1"/>
</dbReference>
<comment type="similarity">
    <text evidence="4">Belongs to the PP2C family.</text>
</comment>
<keyword evidence="7" id="KW-1185">Reference proteome</keyword>
<sequence>MSARLYASIFQRASSYTPTLTTATYQCSHFVAFPSSHPGPAPHCHLSSWSTFRSDHIHNRDKESGNWSQIGRHRSTHQDLDFQLSSVQINSILRSNEQTVSVPEFDGRGLSTVKRFDSNQLAANTPNEDRRSAATCLQSKGMLFGVFDGHGGWACAQAISERLLYYIAVAMMPKHSLEELEKCMEHGRPVPPILQWYKHHTDFSFHRESASLYIEHLRVFWQELLDSEEHDEGMSPTDALNRAFKRLDADISLEAQVPHSTDLMKSTAIQVAFAGCTACVAHIGTDGIHVANSGDSRAVLGVQQEDGSWSALQLSQDHNSQNQAEVERIKAQHPPSERDSIITDDRLLGVLMPLRAFGDVRFKWSRELQQSILASLDSRVDLEFLNLYQYTTPNYLTPPYLDVTPEITYHKLRPQDHFLILGTDGLWDELGSDEAVRLIGEHLSGIHLQAPLSLSERQLKLGQMHELLLKRRARASPALDSNAATHLIRHGLGTGDYGELCQERLASMLALPEDLARMYRDDITATVVYLNSDLARPPHS</sequence>
<dbReference type="AlphaFoldDB" id="A0A3Q1H1E3"/>
<dbReference type="Ensembl" id="ENSATET00000002034.3">
    <property type="protein sequence ID" value="ENSATEP00000002010.1"/>
    <property type="gene ID" value="ENSATEG00000001437.3"/>
</dbReference>
<evidence type="ECO:0000256" key="3">
    <source>
        <dbReference type="ARBA" id="ARBA00022912"/>
    </source>
</evidence>
<dbReference type="STRING" id="64144.ENSATEP00000002010"/>
<protein>
    <recommendedName>
        <fullName evidence="5">PPM-type phosphatase domain-containing protein</fullName>
    </recommendedName>
</protein>
<dbReference type="PANTHER" id="PTHR13832">
    <property type="entry name" value="PROTEIN PHOSPHATASE 2C"/>
    <property type="match status" value="1"/>
</dbReference>
<proteinExistence type="inferred from homology"/>
<evidence type="ECO:0000259" key="5">
    <source>
        <dbReference type="PROSITE" id="PS51746"/>
    </source>
</evidence>
<dbReference type="PROSITE" id="PS01032">
    <property type="entry name" value="PPM_1"/>
    <property type="match status" value="1"/>
</dbReference>
<name>A0A3Q1H1E3_ANATE</name>
<accession>A0A3Q1H1E3</accession>
<dbReference type="GeneTree" id="ENSGT00940000160687"/>
<evidence type="ECO:0000256" key="2">
    <source>
        <dbReference type="ARBA" id="ARBA00022801"/>
    </source>
</evidence>
<dbReference type="OrthoDB" id="420076at2759"/>
<evidence type="ECO:0000256" key="1">
    <source>
        <dbReference type="ARBA" id="ARBA00022723"/>
    </source>
</evidence>
<dbReference type="InterPro" id="IPR036457">
    <property type="entry name" value="PPM-type-like_dom_sf"/>
</dbReference>
<dbReference type="PANTHER" id="PTHR13832:SF343">
    <property type="entry name" value="[PYRUVATE DEHYDROGENASE [ACETYL-TRANSFERRING]]-PHOSPHATASE 2, MITOCHONDRIAL"/>
    <property type="match status" value="1"/>
</dbReference>
<keyword evidence="1" id="KW-0479">Metal-binding</keyword>
<dbReference type="RefSeq" id="XP_026222363.1">
    <property type="nucleotide sequence ID" value="XM_026366578.2"/>
</dbReference>
<dbReference type="CDD" id="cd00143">
    <property type="entry name" value="PP2Cc"/>
    <property type="match status" value="1"/>
</dbReference>
<keyword evidence="2 4" id="KW-0378">Hydrolase</keyword>
<dbReference type="InParanoid" id="A0A3Q1H1E3"/>
<organism evidence="6 7">
    <name type="scientific">Anabas testudineus</name>
    <name type="common">Climbing perch</name>
    <name type="synonym">Anthias testudineus</name>
    <dbReference type="NCBI Taxonomy" id="64144"/>
    <lineage>
        <taxon>Eukaryota</taxon>
        <taxon>Metazoa</taxon>
        <taxon>Chordata</taxon>
        <taxon>Craniata</taxon>
        <taxon>Vertebrata</taxon>
        <taxon>Euteleostomi</taxon>
        <taxon>Actinopterygii</taxon>
        <taxon>Neopterygii</taxon>
        <taxon>Teleostei</taxon>
        <taxon>Neoteleostei</taxon>
        <taxon>Acanthomorphata</taxon>
        <taxon>Anabantaria</taxon>
        <taxon>Anabantiformes</taxon>
        <taxon>Anabantoidei</taxon>
        <taxon>Anabantidae</taxon>
        <taxon>Anabas</taxon>
    </lineage>
</organism>
<feature type="domain" description="PPM-type phosphatase" evidence="5">
    <location>
        <begin position="113"/>
        <end position="530"/>
    </location>
</feature>
<dbReference type="InterPro" id="IPR000222">
    <property type="entry name" value="PP2C_BS"/>
</dbReference>
<dbReference type="RefSeq" id="XP_026222365.1">
    <property type="nucleotide sequence ID" value="XM_026366580.2"/>
</dbReference>
<dbReference type="Proteomes" id="UP000265040">
    <property type="component" value="Chromosome 6"/>
</dbReference>
<dbReference type="GeneID" id="113166444"/>
<keyword evidence="3 4" id="KW-0904">Protein phosphatase</keyword>
<dbReference type="RefSeq" id="XP_026222364.1">
    <property type="nucleotide sequence ID" value="XM_026366579.2"/>
</dbReference>
<dbReference type="GO" id="GO:0004741">
    <property type="term" value="F:[pyruvate dehydrogenase (acetyl-transferring)]-phosphatase activity"/>
    <property type="evidence" value="ECO:0007669"/>
    <property type="project" value="TreeGrafter"/>
</dbReference>
<gene>
    <name evidence="6" type="primary">PDP2</name>
</gene>
<dbReference type="InterPro" id="IPR015655">
    <property type="entry name" value="PP2C"/>
</dbReference>
<evidence type="ECO:0000313" key="7">
    <source>
        <dbReference type="Proteomes" id="UP000265040"/>
    </source>
</evidence>
<dbReference type="OMA" id="IEDRWNC"/>
<dbReference type="InterPro" id="IPR001932">
    <property type="entry name" value="PPM-type_phosphatase-like_dom"/>
</dbReference>
<dbReference type="PROSITE" id="PS51746">
    <property type="entry name" value="PPM_2"/>
    <property type="match status" value="1"/>
</dbReference>
<reference evidence="6" key="2">
    <citation type="submission" date="2025-08" db="UniProtKB">
        <authorList>
            <consortium name="Ensembl"/>
        </authorList>
    </citation>
    <scope>IDENTIFICATION</scope>
</reference>
<reference evidence="6" key="1">
    <citation type="submission" date="2021-04" db="EMBL/GenBank/DDBJ databases">
        <authorList>
            <consortium name="Wellcome Sanger Institute Data Sharing"/>
        </authorList>
    </citation>
    <scope>NUCLEOTIDE SEQUENCE [LARGE SCALE GENOMIC DNA]</scope>
</reference>
<evidence type="ECO:0000256" key="4">
    <source>
        <dbReference type="RuleBase" id="RU003465"/>
    </source>
</evidence>
<reference evidence="6" key="3">
    <citation type="submission" date="2025-09" db="UniProtKB">
        <authorList>
            <consortium name="Ensembl"/>
        </authorList>
    </citation>
    <scope>IDENTIFICATION</scope>
</reference>
<dbReference type="GO" id="GO:0046872">
    <property type="term" value="F:metal ion binding"/>
    <property type="evidence" value="ECO:0007669"/>
    <property type="project" value="UniProtKB-KW"/>
</dbReference>
<dbReference type="SMART" id="SM00332">
    <property type="entry name" value="PP2Cc"/>
    <property type="match status" value="1"/>
</dbReference>
<dbReference type="Gene3D" id="3.60.40.10">
    <property type="entry name" value="PPM-type phosphatase domain"/>
    <property type="match status" value="1"/>
</dbReference>
<evidence type="ECO:0000313" key="6">
    <source>
        <dbReference type="Ensembl" id="ENSATEP00000002010.1"/>
    </source>
</evidence>
<dbReference type="SUPFAM" id="SSF81606">
    <property type="entry name" value="PP2C-like"/>
    <property type="match status" value="1"/>
</dbReference>
<dbReference type="GO" id="GO:0005739">
    <property type="term" value="C:mitochondrion"/>
    <property type="evidence" value="ECO:0007669"/>
    <property type="project" value="TreeGrafter"/>
</dbReference>